<dbReference type="Proteomes" id="UP001596043">
    <property type="component" value="Unassembled WGS sequence"/>
</dbReference>
<evidence type="ECO:0000313" key="2">
    <source>
        <dbReference type="Proteomes" id="UP001596043"/>
    </source>
</evidence>
<dbReference type="EMBL" id="JBHSFV010000001">
    <property type="protein sequence ID" value="MFC4633003.1"/>
    <property type="molecule type" value="Genomic_DNA"/>
</dbReference>
<organism evidence="1 2">
    <name type="scientific">Dokdonia ponticola</name>
    <dbReference type="NCBI Taxonomy" id="2041041"/>
    <lineage>
        <taxon>Bacteria</taxon>
        <taxon>Pseudomonadati</taxon>
        <taxon>Bacteroidota</taxon>
        <taxon>Flavobacteriia</taxon>
        <taxon>Flavobacteriales</taxon>
        <taxon>Flavobacteriaceae</taxon>
        <taxon>Dokdonia</taxon>
    </lineage>
</organism>
<comment type="caution">
    <text evidence="1">The sequence shown here is derived from an EMBL/GenBank/DDBJ whole genome shotgun (WGS) entry which is preliminary data.</text>
</comment>
<name>A0ABV9HU21_9FLAO</name>
<keyword evidence="2" id="KW-1185">Reference proteome</keyword>
<sequence>MKKLKAITGASILNSKQQKDIVGGISGEPDLSKCGCDCAARVTGPFYCRFYIACPDVYTCGDDS</sequence>
<reference evidence="2" key="1">
    <citation type="journal article" date="2019" name="Int. J. Syst. Evol. Microbiol.">
        <title>The Global Catalogue of Microorganisms (GCM) 10K type strain sequencing project: providing services to taxonomists for standard genome sequencing and annotation.</title>
        <authorList>
            <consortium name="The Broad Institute Genomics Platform"/>
            <consortium name="The Broad Institute Genome Sequencing Center for Infectious Disease"/>
            <person name="Wu L."/>
            <person name="Ma J."/>
        </authorList>
    </citation>
    <scope>NUCLEOTIDE SEQUENCE [LARGE SCALE GENOMIC DNA]</scope>
    <source>
        <strain evidence="2">YJ-61-S</strain>
    </source>
</reference>
<gene>
    <name evidence="1" type="ORF">ACFO3O_03745</name>
</gene>
<accession>A0ABV9HU21</accession>
<protein>
    <recommendedName>
        <fullName evidence="3">Bacteriocin</fullName>
    </recommendedName>
</protein>
<dbReference type="RefSeq" id="WP_379977162.1">
    <property type="nucleotide sequence ID" value="NZ_JBHSFV010000001.1"/>
</dbReference>
<proteinExistence type="predicted"/>
<evidence type="ECO:0008006" key="3">
    <source>
        <dbReference type="Google" id="ProtNLM"/>
    </source>
</evidence>
<evidence type="ECO:0000313" key="1">
    <source>
        <dbReference type="EMBL" id="MFC4633003.1"/>
    </source>
</evidence>